<organism evidence="1 2">
    <name type="scientific">Hebeloma cylindrosporum</name>
    <dbReference type="NCBI Taxonomy" id="76867"/>
    <lineage>
        <taxon>Eukaryota</taxon>
        <taxon>Fungi</taxon>
        <taxon>Dikarya</taxon>
        <taxon>Basidiomycota</taxon>
        <taxon>Agaricomycotina</taxon>
        <taxon>Agaricomycetes</taxon>
        <taxon>Agaricomycetidae</taxon>
        <taxon>Agaricales</taxon>
        <taxon>Agaricineae</taxon>
        <taxon>Hymenogastraceae</taxon>
        <taxon>Hebeloma</taxon>
    </lineage>
</organism>
<accession>A0A0C2YEV7</accession>
<sequence length="286" mass="32531">MPANHLELEALGREVLQRVDSGDPRADLAELDSVIARVEDLLASLLRGRAPLKMKLNQLDSPILNLLPPEIISLIFTFCIPDFRDYDPETFVKEDPPIPFLLGAICRSWRSIAWSTPMLWSSLSLHLSNQNFGVLVDLMKEWLCRSGELPLSVRLSCDPMSGDHSDAIHRTGKRHISQMIRIISDSYSHRLHALDLRIPVTFFEGFHMLQSNSILESLFIDPPDGQSDSEHTLNLESTPRLRHLHLSSVYLQCVQIQWTNVTHVHASAFYADECLEILRLAPQLVW</sequence>
<dbReference type="Gene3D" id="3.80.10.10">
    <property type="entry name" value="Ribonuclease Inhibitor"/>
    <property type="match status" value="1"/>
</dbReference>
<dbReference type="Proteomes" id="UP000053424">
    <property type="component" value="Unassembled WGS sequence"/>
</dbReference>
<reference evidence="1 2" key="1">
    <citation type="submission" date="2014-04" db="EMBL/GenBank/DDBJ databases">
        <authorList>
            <consortium name="DOE Joint Genome Institute"/>
            <person name="Kuo A."/>
            <person name="Gay G."/>
            <person name="Dore J."/>
            <person name="Kohler A."/>
            <person name="Nagy L.G."/>
            <person name="Floudas D."/>
            <person name="Copeland A."/>
            <person name="Barry K.W."/>
            <person name="Cichocki N."/>
            <person name="Veneault-Fourrey C."/>
            <person name="LaButti K."/>
            <person name="Lindquist E.A."/>
            <person name="Lipzen A."/>
            <person name="Lundell T."/>
            <person name="Morin E."/>
            <person name="Murat C."/>
            <person name="Sun H."/>
            <person name="Tunlid A."/>
            <person name="Henrissat B."/>
            <person name="Grigoriev I.V."/>
            <person name="Hibbett D.S."/>
            <person name="Martin F."/>
            <person name="Nordberg H.P."/>
            <person name="Cantor M.N."/>
            <person name="Hua S.X."/>
        </authorList>
    </citation>
    <scope>NUCLEOTIDE SEQUENCE [LARGE SCALE GENOMIC DNA]</scope>
    <source>
        <strain evidence="2">h7</strain>
    </source>
</reference>
<proteinExistence type="predicted"/>
<evidence type="ECO:0000313" key="2">
    <source>
        <dbReference type="Proteomes" id="UP000053424"/>
    </source>
</evidence>
<name>A0A0C2YEV7_HEBCY</name>
<dbReference type="AlphaFoldDB" id="A0A0C2YEV7"/>
<dbReference type="STRING" id="686832.A0A0C2YEV7"/>
<evidence type="ECO:0008006" key="3">
    <source>
        <dbReference type="Google" id="ProtNLM"/>
    </source>
</evidence>
<keyword evidence="2" id="KW-1185">Reference proteome</keyword>
<gene>
    <name evidence="1" type="ORF">M413DRAFT_228114</name>
</gene>
<protein>
    <recommendedName>
        <fullName evidence="3">F-box domain-containing protein</fullName>
    </recommendedName>
</protein>
<evidence type="ECO:0000313" key="1">
    <source>
        <dbReference type="EMBL" id="KIM48318.1"/>
    </source>
</evidence>
<dbReference type="OrthoDB" id="2909959at2759"/>
<dbReference type="InterPro" id="IPR032675">
    <property type="entry name" value="LRR_dom_sf"/>
</dbReference>
<dbReference type="HOGENOM" id="CLU_1142706_0_0_1"/>
<reference evidence="2" key="2">
    <citation type="submission" date="2015-01" db="EMBL/GenBank/DDBJ databases">
        <title>Evolutionary Origins and Diversification of the Mycorrhizal Mutualists.</title>
        <authorList>
            <consortium name="DOE Joint Genome Institute"/>
            <consortium name="Mycorrhizal Genomics Consortium"/>
            <person name="Kohler A."/>
            <person name="Kuo A."/>
            <person name="Nagy L.G."/>
            <person name="Floudas D."/>
            <person name="Copeland A."/>
            <person name="Barry K.W."/>
            <person name="Cichocki N."/>
            <person name="Veneault-Fourrey C."/>
            <person name="LaButti K."/>
            <person name="Lindquist E.A."/>
            <person name="Lipzen A."/>
            <person name="Lundell T."/>
            <person name="Morin E."/>
            <person name="Murat C."/>
            <person name="Riley R."/>
            <person name="Ohm R."/>
            <person name="Sun H."/>
            <person name="Tunlid A."/>
            <person name="Henrissat B."/>
            <person name="Grigoriev I.V."/>
            <person name="Hibbett D.S."/>
            <person name="Martin F."/>
        </authorList>
    </citation>
    <scope>NUCLEOTIDE SEQUENCE [LARGE SCALE GENOMIC DNA]</scope>
    <source>
        <strain evidence="2">h7</strain>
    </source>
</reference>
<dbReference type="EMBL" id="KN831769">
    <property type="protein sequence ID" value="KIM48318.1"/>
    <property type="molecule type" value="Genomic_DNA"/>
</dbReference>